<proteinExistence type="predicted"/>
<accession>A0A382ZMW3</accession>
<evidence type="ECO:0000256" key="1">
    <source>
        <dbReference type="SAM" id="Phobius"/>
    </source>
</evidence>
<evidence type="ECO:0000313" key="2">
    <source>
        <dbReference type="EMBL" id="SVD96620.1"/>
    </source>
</evidence>
<feature type="non-terminal residue" evidence="2">
    <location>
        <position position="35"/>
    </location>
</feature>
<sequence length="35" mass="3680">MLGVGKGIVAIAAVMVVIVVANALYVIRRRPRGDT</sequence>
<dbReference type="EMBL" id="UINC01185084">
    <property type="protein sequence ID" value="SVD96620.1"/>
    <property type="molecule type" value="Genomic_DNA"/>
</dbReference>
<keyword evidence="1" id="KW-0812">Transmembrane</keyword>
<keyword evidence="1" id="KW-0472">Membrane</keyword>
<gene>
    <name evidence="2" type="ORF">METZ01_LOCUS449474</name>
</gene>
<name>A0A382ZMW3_9ZZZZ</name>
<keyword evidence="1" id="KW-1133">Transmembrane helix</keyword>
<feature type="transmembrane region" description="Helical" evidence="1">
    <location>
        <begin position="6"/>
        <end position="27"/>
    </location>
</feature>
<dbReference type="AlphaFoldDB" id="A0A382ZMW3"/>
<protein>
    <submittedName>
        <fullName evidence="2">Uncharacterized protein</fullName>
    </submittedName>
</protein>
<reference evidence="2" key="1">
    <citation type="submission" date="2018-05" db="EMBL/GenBank/DDBJ databases">
        <authorList>
            <person name="Lanie J.A."/>
            <person name="Ng W.-L."/>
            <person name="Kazmierczak K.M."/>
            <person name="Andrzejewski T.M."/>
            <person name="Davidsen T.M."/>
            <person name="Wayne K.J."/>
            <person name="Tettelin H."/>
            <person name="Glass J.I."/>
            <person name="Rusch D."/>
            <person name="Podicherti R."/>
            <person name="Tsui H.-C.T."/>
            <person name="Winkler M.E."/>
        </authorList>
    </citation>
    <scope>NUCLEOTIDE SEQUENCE</scope>
</reference>
<organism evidence="2">
    <name type="scientific">marine metagenome</name>
    <dbReference type="NCBI Taxonomy" id="408172"/>
    <lineage>
        <taxon>unclassified sequences</taxon>
        <taxon>metagenomes</taxon>
        <taxon>ecological metagenomes</taxon>
    </lineage>
</organism>